<dbReference type="Proteomes" id="UP000192333">
    <property type="component" value="Chromosome I"/>
</dbReference>
<dbReference type="Gene3D" id="1.25.40.10">
    <property type="entry name" value="Tetratricopeptide repeat domain"/>
    <property type="match status" value="8"/>
</dbReference>
<dbReference type="AlphaFoldDB" id="A0A1W2H6Y1"/>
<accession>A0A1W2H6Y1</accession>
<keyword evidence="1" id="KW-0732">Signal</keyword>
<proteinExistence type="predicted"/>
<dbReference type="OrthoDB" id="9814448at2"/>
<evidence type="ECO:0000259" key="3">
    <source>
        <dbReference type="Pfam" id="PF13525"/>
    </source>
</evidence>
<keyword evidence="5" id="KW-1185">Reference proteome</keyword>
<dbReference type="Pfam" id="PF13174">
    <property type="entry name" value="TPR_6"/>
    <property type="match status" value="2"/>
</dbReference>
<dbReference type="Pfam" id="PF13432">
    <property type="entry name" value="TPR_16"/>
    <property type="match status" value="2"/>
</dbReference>
<sequence>MKKSFVLLLMYVMVQTAYSQSGLYQSGDQKILDDNFELFQKHLFSASRFEFEQLKDIPFEENQKIMVDFHHAVSALKIDNPGAPDLINYFIRNYPHSPKINEAAYILGNYYFDRKNYREAIPAFRQVQSGYVAFNNNSEVLFKTGYSYFQLNDYKNALQFFNLVKKIKGEYNPDAYYYAGYIAKESGQLDQAIADFKEADKTPFYSQKVPYMLAGIYYKQGYYDELIAYGESVIQSRKSLDKKEEIHLYLAEAYFEKRDFPNAALNYDAFVNARKRDLERPQIYKAGIAQFEIQNYQRATDYFKVTAVGEDKIAQVSSYYLGHSYLKLNNPQFASNSFNAAYKSDIDLQIKEEALVNYGKVNLERGSFQEAVNALDSYLENYPNGAYAREAENLLTDALINTSNYLRAIEHIEKMPRKSDRIKAAYQKITFYQGLVYYRDKRNEMATTFFDKSISNPIDKAILVQAHFWKAENFASSDNIPMAIKSYEELQRLRPNPTDPYLQKSYYGLGYAYFNTQQYPKAETQFKQYVDRVPRDTDREIYDEAMIRLGDIYYVQKRFADAQNIFQKAIADNNSFIDYVYFRSGVVYNFQNRNNDAISQLDKLISNHPNSLYFEDALFQKSQINMEEMRYAEARDGFARLISSKPNSPFVPFALEGSAVANFSMQNYDQTINEYKRILENHPNSSNAEAALVGLQEALTLQGRTAEFSQYLSRYRNANPDNKSLQNLEYEAAKNLFFGGSYSEAIKAFTGYLNNYPQSANTDEANYFIGDSYSKLDNNILALEYFYKIERERNSAQRLRAVQRIATIELENKNYNNAIPYLREAGNNARNKIEEFEALNGLMQAYFISGTYDSAVYFADRVIFLGSITQDALPFALLTKAKAYQMLGDENNANETLMELVNEYTTIQGAEGLFLLAESYAKKGEFERSNNIIFDFVAPFSSHDHWYGKCFLLLADNYLQLGEAFQAKATLESILDGSTNQEIIGLAKEKLSNIK</sequence>
<feature type="repeat" description="TPR" evidence="2">
    <location>
        <begin position="352"/>
        <end position="385"/>
    </location>
</feature>
<reference evidence="5" key="1">
    <citation type="submission" date="2017-04" db="EMBL/GenBank/DDBJ databases">
        <authorList>
            <person name="Varghese N."/>
            <person name="Submissions S."/>
        </authorList>
    </citation>
    <scope>NUCLEOTIDE SEQUENCE [LARGE SCALE GENOMIC DNA]</scope>
    <source>
        <strain evidence="5">DSM 16537</strain>
    </source>
</reference>
<dbReference type="InterPro" id="IPR039565">
    <property type="entry name" value="BamD-like"/>
</dbReference>
<feature type="repeat" description="TPR" evidence="2">
    <location>
        <begin position="138"/>
        <end position="171"/>
    </location>
</feature>
<gene>
    <name evidence="4" type="ORF">SAMN00777080_3126</name>
</gene>
<evidence type="ECO:0000256" key="1">
    <source>
        <dbReference type="ARBA" id="ARBA00022729"/>
    </source>
</evidence>
<dbReference type="SUPFAM" id="SSF48452">
    <property type="entry name" value="TPR-like"/>
    <property type="match status" value="5"/>
</dbReference>
<dbReference type="PANTHER" id="PTHR12558:SF13">
    <property type="entry name" value="CELL DIVISION CYCLE PROTEIN 27 HOMOLOG"/>
    <property type="match status" value="1"/>
</dbReference>
<dbReference type="SMART" id="SM00028">
    <property type="entry name" value="TPR"/>
    <property type="match status" value="12"/>
</dbReference>
<evidence type="ECO:0000313" key="4">
    <source>
        <dbReference type="EMBL" id="SMD44504.1"/>
    </source>
</evidence>
<dbReference type="RefSeq" id="WP_084121276.1">
    <property type="nucleotide sequence ID" value="NZ_LT838813.1"/>
</dbReference>
<dbReference type="InterPro" id="IPR011990">
    <property type="entry name" value="TPR-like_helical_dom_sf"/>
</dbReference>
<dbReference type="EMBL" id="LT838813">
    <property type="protein sequence ID" value="SMD44504.1"/>
    <property type="molecule type" value="Genomic_DNA"/>
</dbReference>
<dbReference type="Pfam" id="PF13181">
    <property type="entry name" value="TPR_8"/>
    <property type="match status" value="1"/>
</dbReference>
<keyword evidence="2" id="KW-0802">TPR repeat</keyword>
<evidence type="ECO:0000313" key="5">
    <source>
        <dbReference type="Proteomes" id="UP000192333"/>
    </source>
</evidence>
<feature type="repeat" description="TPR" evidence="2">
    <location>
        <begin position="543"/>
        <end position="576"/>
    </location>
</feature>
<organism evidence="4 5">
    <name type="scientific">Aquiflexum balticum DSM 16537</name>
    <dbReference type="NCBI Taxonomy" id="758820"/>
    <lineage>
        <taxon>Bacteria</taxon>
        <taxon>Pseudomonadati</taxon>
        <taxon>Bacteroidota</taxon>
        <taxon>Cytophagia</taxon>
        <taxon>Cytophagales</taxon>
        <taxon>Cyclobacteriaceae</taxon>
        <taxon>Aquiflexum</taxon>
    </lineage>
</organism>
<evidence type="ECO:0000256" key="2">
    <source>
        <dbReference type="PROSITE-ProRule" id="PRU00339"/>
    </source>
</evidence>
<name>A0A1W2H6Y1_9BACT</name>
<dbReference type="PANTHER" id="PTHR12558">
    <property type="entry name" value="CELL DIVISION CYCLE 16,23,27"/>
    <property type="match status" value="1"/>
</dbReference>
<feature type="repeat" description="TPR" evidence="2">
    <location>
        <begin position="503"/>
        <end position="536"/>
    </location>
</feature>
<dbReference type="InterPro" id="IPR019734">
    <property type="entry name" value="TPR_rpt"/>
</dbReference>
<dbReference type="PROSITE" id="PS50005">
    <property type="entry name" value="TPR"/>
    <property type="match status" value="4"/>
</dbReference>
<feature type="domain" description="Outer membrane lipoprotein BamD-like" evidence="3">
    <location>
        <begin position="469"/>
        <end position="620"/>
    </location>
</feature>
<keyword evidence="4" id="KW-0449">Lipoprotein</keyword>
<protein>
    <submittedName>
        <fullName evidence="4">DNA uptake lipoprotein</fullName>
    </submittedName>
</protein>
<dbReference type="Pfam" id="PF13525">
    <property type="entry name" value="YfiO"/>
    <property type="match status" value="1"/>
</dbReference>
<dbReference type="STRING" id="758820.SAMN00777080_3126"/>